<organism evidence="2">
    <name type="scientific">marine sediment metagenome</name>
    <dbReference type="NCBI Taxonomy" id="412755"/>
    <lineage>
        <taxon>unclassified sequences</taxon>
        <taxon>metagenomes</taxon>
        <taxon>ecological metagenomes</taxon>
    </lineage>
</organism>
<keyword evidence="1" id="KW-0472">Membrane</keyword>
<keyword evidence="1" id="KW-0812">Transmembrane</keyword>
<keyword evidence="1" id="KW-1133">Transmembrane helix</keyword>
<protein>
    <submittedName>
        <fullName evidence="2">Uncharacterized protein</fullName>
    </submittedName>
</protein>
<evidence type="ECO:0000256" key="1">
    <source>
        <dbReference type="SAM" id="Phobius"/>
    </source>
</evidence>
<name>X1CTK8_9ZZZZ</name>
<dbReference type="AlphaFoldDB" id="X1CTK8"/>
<feature type="non-terminal residue" evidence="2">
    <location>
        <position position="1"/>
    </location>
</feature>
<dbReference type="EMBL" id="BART01016900">
    <property type="protein sequence ID" value="GAG87541.1"/>
    <property type="molecule type" value="Genomic_DNA"/>
</dbReference>
<reference evidence="2" key="1">
    <citation type="journal article" date="2014" name="Front. Microbiol.">
        <title>High frequency of phylogenetically diverse reductive dehalogenase-homologous genes in deep subseafloor sedimentary metagenomes.</title>
        <authorList>
            <person name="Kawai M."/>
            <person name="Futagami T."/>
            <person name="Toyoda A."/>
            <person name="Takaki Y."/>
            <person name="Nishi S."/>
            <person name="Hori S."/>
            <person name="Arai W."/>
            <person name="Tsubouchi T."/>
            <person name="Morono Y."/>
            <person name="Uchiyama I."/>
            <person name="Ito T."/>
            <person name="Fujiyama A."/>
            <person name="Inagaki F."/>
            <person name="Takami H."/>
        </authorList>
    </citation>
    <scope>NUCLEOTIDE SEQUENCE</scope>
    <source>
        <strain evidence="2">Expedition CK06-06</strain>
    </source>
</reference>
<gene>
    <name evidence="2" type="ORF">S01H4_32351</name>
</gene>
<accession>X1CTK8</accession>
<feature type="transmembrane region" description="Helical" evidence="1">
    <location>
        <begin position="41"/>
        <end position="57"/>
    </location>
</feature>
<proteinExistence type="predicted"/>
<evidence type="ECO:0000313" key="2">
    <source>
        <dbReference type="EMBL" id="GAG87541.1"/>
    </source>
</evidence>
<comment type="caution">
    <text evidence="2">The sequence shown here is derived from an EMBL/GenBank/DDBJ whole genome shotgun (WGS) entry which is preliminary data.</text>
</comment>
<sequence length="81" mass="9502">IIKGKLVASILYRVSRIALRKPEFRNGDAIYRAQNRTGISLVYWLLVLNTVFSYHYTTKKLKRKAKNHNSKLKTFSLNTKF</sequence>